<dbReference type="GO" id="GO:0000930">
    <property type="term" value="C:gamma-tubulin complex"/>
    <property type="evidence" value="ECO:0007669"/>
    <property type="project" value="TreeGrafter"/>
</dbReference>
<organism evidence="9 10">
    <name type="scientific">Lagenidium giganteum</name>
    <dbReference type="NCBI Taxonomy" id="4803"/>
    <lineage>
        <taxon>Eukaryota</taxon>
        <taxon>Sar</taxon>
        <taxon>Stramenopiles</taxon>
        <taxon>Oomycota</taxon>
        <taxon>Peronosporomycetes</taxon>
        <taxon>Pythiales</taxon>
        <taxon>Pythiaceae</taxon>
    </lineage>
</organism>
<name>A0AAV2Z4E8_9STRA</name>
<evidence type="ECO:0000256" key="4">
    <source>
        <dbReference type="ARBA" id="ARBA00022701"/>
    </source>
</evidence>
<dbReference type="PANTHER" id="PTHR19302:SF14">
    <property type="entry name" value="GAMMA-TUBULIN COMPLEX COMPONENT 3"/>
    <property type="match status" value="1"/>
</dbReference>
<dbReference type="InterPro" id="IPR040457">
    <property type="entry name" value="GCP_C"/>
</dbReference>
<feature type="non-terminal residue" evidence="9">
    <location>
        <position position="1"/>
    </location>
</feature>
<proteinExistence type="inferred from homology"/>
<evidence type="ECO:0008006" key="11">
    <source>
        <dbReference type="Google" id="ProtNLM"/>
    </source>
</evidence>
<keyword evidence="3" id="KW-0963">Cytoplasm</keyword>
<dbReference type="GO" id="GO:0005874">
    <property type="term" value="C:microtubule"/>
    <property type="evidence" value="ECO:0007669"/>
    <property type="project" value="UniProtKB-KW"/>
</dbReference>
<evidence type="ECO:0000313" key="10">
    <source>
        <dbReference type="Proteomes" id="UP001146120"/>
    </source>
</evidence>
<dbReference type="EMBL" id="DAKRPA010000052">
    <property type="protein sequence ID" value="DBA01156.1"/>
    <property type="molecule type" value="Genomic_DNA"/>
</dbReference>
<dbReference type="Proteomes" id="UP001146120">
    <property type="component" value="Unassembled WGS sequence"/>
</dbReference>
<dbReference type="GO" id="GO:0031122">
    <property type="term" value="P:cytoplasmic microtubule organization"/>
    <property type="evidence" value="ECO:0007669"/>
    <property type="project" value="TreeGrafter"/>
</dbReference>
<dbReference type="InterPro" id="IPR007259">
    <property type="entry name" value="GCP"/>
</dbReference>
<evidence type="ECO:0000259" key="7">
    <source>
        <dbReference type="Pfam" id="PF04130"/>
    </source>
</evidence>
<evidence type="ECO:0000256" key="1">
    <source>
        <dbReference type="ARBA" id="ARBA00004245"/>
    </source>
</evidence>
<dbReference type="InterPro" id="IPR041470">
    <property type="entry name" value="GCP_N"/>
</dbReference>
<comment type="caution">
    <text evidence="9">The sequence shown here is derived from an EMBL/GenBank/DDBJ whole genome shotgun (WGS) entry which is preliminary data.</text>
</comment>
<feature type="domain" description="Gamma tubulin complex component protein N-terminal" evidence="8">
    <location>
        <begin position="325"/>
        <end position="626"/>
    </location>
</feature>
<evidence type="ECO:0000256" key="6">
    <source>
        <dbReference type="SAM" id="MobiDB-lite"/>
    </source>
</evidence>
<dbReference type="PANTHER" id="PTHR19302">
    <property type="entry name" value="GAMMA TUBULIN COMPLEX PROTEIN"/>
    <property type="match status" value="1"/>
</dbReference>
<dbReference type="GO" id="GO:0007020">
    <property type="term" value="P:microtubule nucleation"/>
    <property type="evidence" value="ECO:0007669"/>
    <property type="project" value="InterPro"/>
</dbReference>
<feature type="compositionally biased region" description="Low complexity" evidence="6">
    <location>
        <begin position="100"/>
        <end position="118"/>
    </location>
</feature>
<dbReference type="GO" id="GO:0000278">
    <property type="term" value="P:mitotic cell cycle"/>
    <property type="evidence" value="ECO:0007669"/>
    <property type="project" value="TreeGrafter"/>
</dbReference>
<accession>A0AAV2Z4E8</accession>
<reference evidence="9" key="2">
    <citation type="journal article" date="2023" name="Microbiol Resour">
        <title>Decontamination and Annotation of the Draft Genome Sequence of the Oomycete Lagenidium giganteum ARSEF 373.</title>
        <authorList>
            <person name="Morgan W.R."/>
            <person name="Tartar A."/>
        </authorList>
    </citation>
    <scope>NUCLEOTIDE SEQUENCE</scope>
    <source>
        <strain evidence="9">ARSEF 373</strain>
    </source>
</reference>
<sequence>RLTGVKRRSESMTNDSAASSSSDNRSANASNTSSFGVPGADARTLRTSSMRLPSAEASSHGSTGLHRAMSMMAPTSPTALFGQHSASGAASAASFSTATAASGSSSSSSNPASASASRRSMHSPRDVADIAGRLVQRIHGAPTSLTTRRVLLRLSDAPPAGEVDSLVVLEKIKRKVVTDSVPYHPNPQRSIAQLHDVYGRFVKYKNINKKSEALRLLFALMNTGAPPEPSSTIPEPELPLPASIALPPPAPLSGDAPASSGSSGVTRSRTELDSLEESFKVSMGMPVPPSKHPSGRTSVRASLASSVTSTYSNQTSFDVPEEILLRDVLYALQAIDSRYLYFDPILDGFQIADNVGIPTPMRDLVQKLCELGWLYDKISKYLMAHREKLSFGVVGQSFCHVMNLELSDYFRLIAVLSAQVDEDAETKKPGERLRSELTLHKLLVWTQDPLDKMRLMARLIDSVDGLRGGALASGVHSFILHGDPSVSGFVRSVMKRVSDPMFRMIRRWVFEGELEDAHGEFFVVSDPNVPDDQLWARKYRLNKDMLPTFISIELANKILIIGKSINFIRQCCGSTNWVMDFGQEVSLSSSDTKDDGVQFAELIHLEAMIEKVSHTTNAFLIRALMDDYHLLDHCRALKNYLLLGQGDFIQYLMDLLNPELSKKAGQIYRHTLTNVLETALNSSNAKFESPDILARLDVELMQASDGKCDLGWNIFSLHYKLTAPINSVITDSTMRQYQRIFHFLWRMKRVEYSLSTSWSRDMNLVHQISGQRSRFRSIIHKCQLLRSEMIHFTTNLHNYMMFEVLETSWHTFVREIKDAVDLDQIIQSHTNYISAIKKNAFMAEDSREILIQVKNIFKTILQFCSVQGDLYTAALTESRDVLQRERQIQQRTNEGKWGLSDLDEAAKARSGAIAPDAKIIRQIVELTEAFTSQLLTLLELIKARDSTSQKMPFPIFRFDFNEYYRSKTHPPTEHDQ</sequence>
<comment type="similarity">
    <text evidence="2">Belongs to the TUBGCP family.</text>
</comment>
<feature type="region of interest" description="Disordered" evidence="6">
    <location>
        <begin position="225"/>
        <end position="270"/>
    </location>
</feature>
<feature type="compositionally biased region" description="Low complexity" evidence="6">
    <location>
        <begin position="252"/>
        <end position="267"/>
    </location>
</feature>
<dbReference type="GO" id="GO:0051321">
    <property type="term" value="P:meiotic cell cycle"/>
    <property type="evidence" value="ECO:0007669"/>
    <property type="project" value="TreeGrafter"/>
</dbReference>
<reference evidence="9" key="1">
    <citation type="submission" date="2022-11" db="EMBL/GenBank/DDBJ databases">
        <authorList>
            <person name="Morgan W.R."/>
            <person name="Tartar A."/>
        </authorList>
    </citation>
    <scope>NUCLEOTIDE SEQUENCE</scope>
    <source>
        <strain evidence="9">ARSEF 373</strain>
    </source>
</reference>
<evidence type="ECO:0000259" key="8">
    <source>
        <dbReference type="Pfam" id="PF17681"/>
    </source>
</evidence>
<dbReference type="GO" id="GO:0051011">
    <property type="term" value="F:microtubule minus-end binding"/>
    <property type="evidence" value="ECO:0007669"/>
    <property type="project" value="TreeGrafter"/>
</dbReference>
<keyword evidence="5" id="KW-0206">Cytoskeleton</keyword>
<evidence type="ECO:0000256" key="2">
    <source>
        <dbReference type="ARBA" id="ARBA00010337"/>
    </source>
</evidence>
<keyword evidence="10" id="KW-1185">Reference proteome</keyword>
<dbReference type="GO" id="GO:0000922">
    <property type="term" value="C:spindle pole"/>
    <property type="evidence" value="ECO:0007669"/>
    <property type="project" value="InterPro"/>
</dbReference>
<dbReference type="InterPro" id="IPR042241">
    <property type="entry name" value="GCP_C_sf"/>
</dbReference>
<dbReference type="Pfam" id="PF04130">
    <property type="entry name" value="GCP_C_terminal"/>
    <property type="match status" value="1"/>
</dbReference>
<dbReference type="GO" id="GO:0043015">
    <property type="term" value="F:gamma-tubulin binding"/>
    <property type="evidence" value="ECO:0007669"/>
    <property type="project" value="InterPro"/>
</dbReference>
<feature type="region of interest" description="Disordered" evidence="6">
    <location>
        <begin position="1"/>
        <end position="43"/>
    </location>
</feature>
<evidence type="ECO:0000313" key="9">
    <source>
        <dbReference type="EMBL" id="DBA01156.1"/>
    </source>
</evidence>
<feature type="compositionally biased region" description="Low complexity" evidence="6">
    <location>
        <begin position="230"/>
        <end position="245"/>
    </location>
</feature>
<evidence type="ECO:0000256" key="3">
    <source>
        <dbReference type="ARBA" id="ARBA00022490"/>
    </source>
</evidence>
<comment type="subcellular location">
    <subcellularLocation>
        <location evidence="1">Cytoplasm</location>
        <location evidence="1">Cytoskeleton</location>
    </subcellularLocation>
</comment>
<dbReference type="Gene3D" id="1.20.120.1900">
    <property type="entry name" value="Gamma-tubulin complex, C-terminal domain"/>
    <property type="match status" value="1"/>
</dbReference>
<keyword evidence="4" id="KW-0493">Microtubule</keyword>
<gene>
    <name evidence="9" type="ORF">N0F65_002291</name>
</gene>
<feature type="domain" description="Gamma tubulin complex component C-terminal" evidence="7">
    <location>
        <begin position="630"/>
        <end position="964"/>
    </location>
</feature>
<feature type="compositionally biased region" description="Low complexity" evidence="6">
    <location>
        <begin position="11"/>
        <end position="34"/>
    </location>
</feature>
<evidence type="ECO:0000256" key="5">
    <source>
        <dbReference type="ARBA" id="ARBA00023212"/>
    </source>
</evidence>
<dbReference type="AlphaFoldDB" id="A0AAV2Z4E8"/>
<dbReference type="Pfam" id="PF17681">
    <property type="entry name" value="GCP_N_terminal"/>
    <property type="match status" value="1"/>
</dbReference>
<protein>
    <recommendedName>
        <fullName evidence="11">Spindle pole body component</fullName>
    </recommendedName>
</protein>
<dbReference type="GO" id="GO:0051225">
    <property type="term" value="P:spindle assembly"/>
    <property type="evidence" value="ECO:0007669"/>
    <property type="project" value="TreeGrafter"/>
</dbReference>
<feature type="region of interest" description="Disordered" evidence="6">
    <location>
        <begin position="100"/>
        <end position="124"/>
    </location>
</feature>